<comment type="cofactor">
    <cofactor evidence="2 20 23">
        <name>Zn(2+)</name>
        <dbReference type="ChEBI" id="CHEBI:29105"/>
    </cofactor>
</comment>
<keyword evidence="10 20" id="KW-0846">Cobalamin</keyword>
<dbReference type="GO" id="GO:0008705">
    <property type="term" value="F:methionine synthase activity"/>
    <property type="evidence" value="ECO:0007669"/>
    <property type="project" value="UniProtKB-UniRule"/>
</dbReference>
<dbReference type="PANTHER" id="PTHR45833:SF1">
    <property type="entry name" value="METHIONINE SYNTHASE"/>
    <property type="match status" value="1"/>
</dbReference>
<evidence type="ECO:0000256" key="22">
    <source>
        <dbReference type="PIRSR" id="PIRSR000381-2"/>
    </source>
</evidence>
<gene>
    <name evidence="29" type="ORF">A2008_11585</name>
</gene>
<dbReference type="InterPro" id="IPR006158">
    <property type="entry name" value="Cobalamin-bd"/>
</dbReference>
<dbReference type="Proteomes" id="UP000178735">
    <property type="component" value="Unassembled WGS sequence"/>
</dbReference>
<dbReference type="Pfam" id="PF02965">
    <property type="entry name" value="Met_synt_B12"/>
    <property type="match status" value="1"/>
</dbReference>
<evidence type="ECO:0000256" key="21">
    <source>
        <dbReference type="PIRSR" id="PIRSR000381-1"/>
    </source>
</evidence>
<dbReference type="Gene3D" id="1.10.1240.10">
    <property type="entry name" value="Methionine synthase domain"/>
    <property type="match status" value="1"/>
</dbReference>
<dbReference type="PROSITE" id="PS50974">
    <property type="entry name" value="ADOMET_ACTIVATION"/>
    <property type="match status" value="1"/>
</dbReference>
<evidence type="ECO:0000256" key="6">
    <source>
        <dbReference type="ARBA" id="ARBA00012032"/>
    </source>
</evidence>
<dbReference type="Pfam" id="PF00809">
    <property type="entry name" value="Pterin_bind"/>
    <property type="match status" value="1"/>
</dbReference>
<comment type="similarity">
    <text evidence="5">Belongs to the vitamin-B12 dependent methionine synthase family.</text>
</comment>
<evidence type="ECO:0000256" key="1">
    <source>
        <dbReference type="ARBA" id="ARBA00001700"/>
    </source>
</evidence>
<evidence type="ECO:0000256" key="2">
    <source>
        <dbReference type="ARBA" id="ARBA00001947"/>
    </source>
</evidence>
<dbReference type="SUPFAM" id="SSF52242">
    <property type="entry name" value="Cobalamin (vitamin B12)-binding domain"/>
    <property type="match status" value="1"/>
</dbReference>
<organism evidence="29 30">
    <name type="scientific">Candidatus Wallbacteria bacterium GWC2_49_35</name>
    <dbReference type="NCBI Taxonomy" id="1817813"/>
    <lineage>
        <taxon>Bacteria</taxon>
        <taxon>Candidatus Walliibacteriota</taxon>
    </lineage>
</organism>
<sequence length="1135" mass="123284">MGTQIQAQCPDQALFCGYEGFGEQLNLTAPHLIENIHLNYLRSGACGIETNTFSANGIVMGEYGIGEDSKVYEIARRGAEIGAGAARSFAVKNPGEYFVGGSIGPSTKLPGLGHIGFKEMAAAYRPQVEGLMDGGADILLVETCQDILQVKCLLYVIGEVFAVKGEALPVMVSLTLQQNGAMLVGTDIAAIAAILNDYEIVTSIGFNCALGPFELEKHVETLCRATNKLVSAMPNAGLPENVHGKTVYRLTPDEYAGFISRFVSKYGVNIAGGCCGTTPAHIEKAAAVLAGVKPAARLNEIEPSVSSVYNAWSKKQEPRPFIIGERANANGSKAFRELLLKQDYDAMLAVAKNQQNGGAHALDLCVAYVGRDEIKDMNEVSKRFASAVNLPLVIDSTSPEVIETALMNHGGKCIINSINLEDGGGKLRIVSAMAKKFNASLIALTIDEEGMAKTVEKKLAVAKRIYDICVNEFLVAPHDLIFDPLTFTIGSGDDTLRDSAMETIEAIKMIKGALPGVNTSLGISNVSFGLKPKIREIINSVFLKHCIEAGLDMAIINPAGFLAYHRIEKDDLGMVENLIFNRRNGENDPLLDMLKYFDKKMSEGAYGPDAPDAAQNLKLSPAEKLSKMVIDGDRKGLEEAVEKLSAEMKPLEIINGPLIDAMKKVGELFGAGIMQLPFVLQSAEVMKRAVGILEAKMEKASYEKAGKMVLATVAGDVHDIGKNLVDIILTNNGFEVYNIGIKIPVEEMIVACEKNGANVMGMSGLLVRSTEVMRENLLELERRGKRYDVVLGGAALTRRFVEEDLAKLYGGRVFYAEDAFSGLMILKNICSGGPAAGGGSVKRSSAKPVNAIAGIKINAAACEPRVSSPADIPAVPFLGRRVIKNIDPAEVYPFINKTTLFRGQWQYRRGNMQKNEYDRLIAETVEPLFTRLTQKCRAEGLFELGAVYGYYKCVSAGETVRIFDPEDENKILAEFGFPRQKVKNGLSIADFISPESSGVKDVMGLLAVTAGKKAGAEIKKLYSGDNYKDYLHLHGLSVEMAEALTEYMHLLIRKEMGIIDENALDNQAIVRQKYRGSRYSFGYPACPDLAMQKELFNILDPGEIDVELTESFEMTPEQSTTAIIIHHPDAKYFAV</sequence>
<dbReference type="GO" id="GO:0032259">
    <property type="term" value="P:methylation"/>
    <property type="evidence" value="ECO:0007669"/>
    <property type="project" value="UniProtKB-KW"/>
</dbReference>
<evidence type="ECO:0000256" key="10">
    <source>
        <dbReference type="ARBA" id="ARBA00022628"/>
    </source>
</evidence>
<dbReference type="Pfam" id="PF02574">
    <property type="entry name" value="S-methyl_trans"/>
    <property type="match status" value="1"/>
</dbReference>
<dbReference type="UniPathway" id="UPA00051">
    <property type="reaction ID" value="UER00081"/>
</dbReference>
<dbReference type="SUPFAM" id="SSF51717">
    <property type="entry name" value="Dihydropteroate synthetase-like"/>
    <property type="match status" value="1"/>
</dbReference>
<dbReference type="InterPro" id="IPR037010">
    <property type="entry name" value="VitB12-dep_Met_synth_activ_sf"/>
</dbReference>
<evidence type="ECO:0000256" key="4">
    <source>
        <dbReference type="ARBA" id="ARBA00005178"/>
    </source>
</evidence>
<dbReference type="PROSITE" id="PS50972">
    <property type="entry name" value="PTERIN_BINDING"/>
    <property type="match status" value="1"/>
</dbReference>
<dbReference type="Pfam" id="PF02310">
    <property type="entry name" value="B12-binding"/>
    <property type="match status" value="1"/>
</dbReference>
<feature type="binding site" evidence="21 23">
    <location>
        <position position="274"/>
    </location>
    <ligand>
        <name>Zn(2+)</name>
        <dbReference type="ChEBI" id="CHEBI:29105"/>
    </ligand>
</feature>
<dbReference type="GO" id="GO:0046653">
    <property type="term" value="P:tetrahydrofolate metabolic process"/>
    <property type="evidence" value="ECO:0007669"/>
    <property type="project" value="TreeGrafter"/>
</dbReference>
<dbReference type="EMBL" id="MGFH01000064">
    <property type="protein sequence ID" value="OGM06420.1"/>
    <property type="molecule type" value="Genomic_DNA"/>
</dbReference>
<name>A0A1F7WUL3_9BACT</name>
<feature type="binding site" evidence="22">
    <location>
        <position position="1078"/>
    </location>
    <ligand>
        <name>S-adenosyl-L-methionine</name>
        <dbReference type="ChEBI" id="CHEBI:59789"/>
    </ligand>
</feature>
<feature type="binding site" evidence="22">
    <location>
        <begin position="1132"/>
        <end position="1133"/>
    </location>
    <ligand>
        <name>S-adenosyl-L-methionine</name>
        <dbReference type="ChEBI" id="CHEBI:59789"/>
    </ligand>
</feature>
<dbReference type="PROSITE" id="PS51337">
    <property type="entry name" value="B12_BINDING_NTER"/>
    <property type="match status" value="1"/>
</dbReference>
<comment type="domain">
    <text evidence="20">Modular enzyme with four functionally distinct domains. The isolated Hcy-binding domain catalyzes methyl transfer from free methylcobalamin to homocysteine. The Hcy-binding domain in association with the pterin-binding domain catalyzes the methylation of cob(I)alamin by methyltetrahydrofolate and the methylation of homocysteine. The B12-binding domain binds the cofactor. The AdoMet activation domain binds S-adenosyl-L-methionine. Under aerobic conditions cob(I)alamin can be converted to inactive cob(II)alamin. Reductive methylation by S-adenosyl-L-methionine and flavodoxin regenerates methylcobalamin.</text>
</comment>
<keyword evidence="13 20" id="KW-0479">Metal-binding</keyword>
<feature type="binding site" evidence="21 23">
    <location>
        <position position="208"/>
    </location>
    <ligand>
        <name>Zn(2+)</name>
        <dbReference type="ChEBI" id="CHEBI:29105"/>
    </ligand>
</feature>
<evidence type="ECO:0000256" key="18">
    <source>
        <dbReference type="ARBA" id="ARBA00025552"/>
    </source>
</evidence>
<evidence type="ECO:0000256" key="16">
    <source>
        <dbReference type="ARBA" id="ARBA00023167"/>
    </source>
</evidence>
<dbReference type="STRING" id="1817813.A2008_11585"/>
<dbReference type="SUPFAM" id="SSF47644">
    <property type="entry name" value="Methionine synthase domain"/>
    <property type="match status" value="1"/>
</dbReference>
<evidence type="ECO:0000313" key="29">
    <source>
        <dbReference type="EMBL" id="OGM06420.1"/>
    </source>
</evidence>
<comment type="cofactor">
    <cofactor evidence="3 20 21">
        <name>methylcob(III)alamin</name>
        <dbReference type="ChEBI" id="CHEBI:28115"/>
    </cofactor>
</comment>
<dbReference type="InterPro" id="IPR036724">
    <property type="entry name" value="Cobalamin-bd_sf"/>
</dbReference>
<feature type="domain" description="B12-binding" evidence="27">
    <location>
        <begin position="705"/>
        <end position="840"/>
    </location>
</feature>
<evidence type="ECO:0000256" key="23">
    <source>
        <dbReference type="PROSITE-ProRule" id="PRU00333"/>
    </source>
</evidence>
<evidence type="ECO:0000256" key="11">
    <source>
        <dbReference type="ARBA" id="ARBA00022679"/>
    </source>
</evidence>
<keyword evidence="14" id="KW-0677">Repeat</keyword>
<dbReference type="Gene3D" id="3.20.20.330">
    <property type="entry name" value="Homocysteine-binding-like domain"/>
    <property type="match status" value="1"/>
</dbReference>
<dbReference type="InterPro" id="IPR004223">
    <property type="entry name" value="VitB12-dep_Met_synth_activ_dom"/>
</dbReference>
<keyword evidence="9 20" id="KW-0028">Amino-acid biosynthesis</keyword>
<keyword evidence="15 20" id="KW-0862">Zinc</keyword>
<dbReference type="InterPro" id="IPR011005">
    <property type="entry name" value="Dihydropteroate_synth-like_sf"/>
</dbReference>
<dbReference type="InterPro" id="IPR036594">
    <property type="entry name" value="Meth_synthase_dom"/>
</dbReference>
<keyword evidence="16 20" id="KW-0486">Methionine biosynthesis</keyword>
<evidence type="ECO:0000259" key="26">
    <source>
        <dbReference type="PROSITE" id="PS50974"/>
    </source>
</evidence>
<comment type="caution">
    <text evidence="29">The sequence shown here is derived from an EMBL/GenBank/DDBJ whole genome shotgun (WGS) entry which is preliminary data.</text>
</comment>
<dbReference type="Gene3D" id="3.20.20.20">
    <property type="entry name" value="Dihydropteroate synthase-like"/>
    <property type="match status" value="1"/>
</dbReference>
<feature type="binding site" evidence="22">
    <location>
        <position position="763"/>
    </location>
    <ligand>
        <name>methylcob(III)alamin</name>
        <dbReference type="ChEBI" id="CHEBI:28115"/>
    </ligand>
</feature>
<dbReference type="GO" id="GO:0050667">
    <property type="term" value="P:homocysteine metabolic process"/>
    <property type="evidence" value="ECO:0007669"/>
    <property type="project" value="TreeGrafter"/>
</dbReference>
<dbReference type="SUPFAM" id="SSF82282">
    <property type="entry name" value="Homocysteine S-methyltransferase"/>
    <property type="match status" value="1"/>
</dbReference>
<evidence type="ECO:0000256" key="9">
    <source>
        <dbReference type="ARBA" id="ARBA00022605"/>
    </source>
</evidence>
<protein>
    <recommendedName>
        <fullName evidence="7 19">Methionine synthase</fullName>
        <ecNumber evidence="6 19">2.1.1.13</ecNumber>
    </recommendedName>
    <alternativeName>
        <fullName evidence="20">5-methyltetrahydrofolate--homocysteine methyltransferase</fullName>
    </alternativeName>
</protein>
<evidence type="ECO:0000256" key="8">
    <source>
        <dbReference type="ARBA" id="ARBA00022603"/>
    </source>
</evidence>
<feature type="binding site" evidence="22">
    <location>
        <position position="819"/>
    </location>
    <ligand>
        <name>methylcob(III)alamin</name>
        <dbReference type="ChEBI" id="CHEBI:28115"/>
    </ligand>
</feature>
<dbReference type="Gene3D" id="3.10.196.10">
    <property type="entry name" value="Vitamin B12-dependent methionine synthase, activation domain"/>
    <property type="match status" value="1"/>
</dbReference>
<feature type="domain" description="B12-binding N-terminal" evidence="28">
    <location>
        <begin position="612"/>
        <end position="705"/>
    </location>
</feature>
<feature type="binding site" evidence="22">
    <location>
        <begin position="715"/>
        <end position="719"/>
    </location>
    <ligand>
        <name>methylcob(III)alamin</name>
        <dbReference type="ChEBI" id="CHEBI:28115"/>
    </ligand>
</feature>
<dbReference type="PANTHER" id="PTHR45833">
    <property type="entry name" value="METHIONINE SYNTHASE"/>
    <property type="match status" value="1"/>
</dbReference>
<evidence type="ECO:0000256" key="14">
    <source>
        <dbReference type="ARBA" id="ARBA00022737"/>
    </source>
</evidence>
<proteinExistence type="inferred from homology"/>
<dbReference type="PROSITE" id="PS51332">
    <property type="entry name" value="B12_BINDING"/>
    <property type="match status" value="1"/>
</dbReference>
<comment type="pathway">
    <text evidence="4 20">Amino-acid biosynthesis; L-methionine biosynthesis via de novo pathway; L-methionine from L-homocysteine (MetH route): step 1/1.</text>
</comment>
<keyword evidence="17 20" id="KW-0170">Cobalt</keyword>
<dbReference type="InterPro" id="IPR011822">
    <property type="entry name" value="MetH"/>
</dbReference>
<dbReference type="InterPro" id="IPR036589">
    <property type="entry name" value="HCY_dom_sf"/>
</dbReference>
<dbReference type="NCBIfam" id="TIGR02082">
    <property type="entry name" value="metH"/>
    <property type="match status" value="1"/>
</dbReference>
<feature type="binding site" description="axial binding residue" evidence="21">
    <location>
        <position position="718"/>
    </location>
    <ligand>
        <name>methylcob(III)alamin</name>
        <dbReference type="ChEBI" id="CHEBI:28115"/>
    </ligand>
    <ligandPart>
        <name>Co</name>
        <dbReference type="ChEBI" id="CHEBI:27638"/>
    </ligandPart>
</feature>
<evidence type="ECO:0000256" key="7">
    <source>
        <dbReference type="ARBA" id="ARBA00013998"/>
    </source>
</evidence>
<dbReference type="PIRSF" id="PIRSF000381">
    <property type="entry name" value="MetH"/>
    <property type="match status" value="1"/>
</dbReference>
<dbReference type="GO" id="GO:0031419">
    <property type="term" value="F:cobalamin binding"/>
    <property type="evidence" value="ECO:0007669"/>
    <property type="project" value="UniProtKB-UniRule"/>
</dbReference>
<evidence type="ECO:0000259" key="25">
    <source>
        <dbReference type="PROSITE" id="PS50972"/>
    </source>
</evidence>
<dbReference type="GO" id="GO:0008270">
    <property type="term" value="F:zinc ion binding"/>
    <property type="evidence" value="ECO:0007669"/>
    <property type="project" value="UniProtKB-UniRule"/>
</dbReference>
<dbReference type="Gene3D" id="3.40.50.280">
    <property type="entry name" value="Cobalamin-binding domain"/>
    <property type="match status" value="1"/>
</dbReference>
<evidence type="ECO:0000256" key="13">
    <source>
        <dbReference type="ARBA" id="ARBA00022723"/>
    </source>
</evidence>
<evidence type="ECO:0000256" key="3">
    <source>
        <dbReference type="ARBA" id="ARBA00001956"/>
    </source>
</evidence>
<dbReference type="InterPro" id="IPR003759">
    <property type="entry name" value="Cbl-bd_cap"/>
</dbReference>
<dbReference type="InterPro" id="IPR050554">
    <property type="entry name" value="Met_Synthase/Corrinoid"/>
</dbReference>
<dbReference type="InterPro" id="IPR003726">
    <property type="entry name" value="HCY_dom"/>
</dbReference>
<comment type="catalytic activity">
    <reaction evidence="1 20">
        <text>(6S)-5-methyl-5,6,7,8-tetrahydrofolate + L-homocysteine = (6S)-5,6,7,8-tetrahydrofolate + L-methionine</text>
        <dbReference type="Rhea" id="RHEA:11172"/>
        <dbReference type="ChEBI" id="CHEBI:18608"/>
        <dbReference type="ChEBI" id="CHEBI:57453"/>
        <dbReference type="ChEBI" id="CHEBI:57844"/>
        <dbReference type="ChEBI" id="CHEBI:58199"/>
        <dbReference type="EC" id="2.1.1.13"/>
    </reaction>
</comment>
<evidence type="ECO:0000259" key="28">
    <source>
        <dbReference type="PROSITE" id="PS51337"/>
    </source>
</evidence>
<evidence type="ECO:0000313" key="30">
    <source>
        <dbReference type="Proteomes" id="UP000178735"/>
    </source>
</evidence>
<feature type="binding site" evidence="21 23">
    <location>
        <position position="275"/>
    </location>
    <ligand>
        <name>Zn(2+)</name>
        <dbReference type="ChEBI" id="CHEBI:29105"/>
    </ligand>
</feature>
<comment type="function">
    <text evidence="18 20">Catalyzes the transfer of a methyl group from methyl-cobalamin to homocysteine, yielding enzyme-bound cob(I)alamin and methionine. Subsequently, remethylates the cofactor using methyltetrahydrofolate.</text>
</comment>
<dbReference type="PROSITE" id="PS50970">
    <property type="entry name" value="HCY"/>
    <property type="match status" value="1"/>
</dbReference>
<feature type="domain" description="AdoMet activation" evidence="26">
    <location>
        <begin position="849"/>
        <end position="1135"/>
    </location>
</feature>
<feature type="domain" description="Hcy-binding" evidence="24">
    <location>
        <begin position="1"/>
        <end position="289"/>
    </location>
</feature>
<evidence type="ECO:0000259" key="27">
    <source>
        <dbReference type="PROSITE" id="PS51332"/>
    </source>
</evidence>
<reference evidence="29 30" key="1">
    <citation type="journal article" date="2016" name="Nat. Commun.">
        <title>Thousands of microbial genomes shed light on interconnected biogeochemical processes in an aquifer system.</title>
        <authorList>
            <person name="Anantharaman K."/>
            <person name="Brown C.T."/>
            <person name="Hug L.A."/>
            <person name="Sharon I."/>
            <person name="Castelle C.J."/>
            <person name="Probst A.J."/>
            <person name="Thomas B.C."/>
            <person name="Singh A."/>
            <person name="Wilkins M.J."/>
            <person name="Karaoz U."/>
            <person name="Brodie E.L."/>
            <person name="Williams K.H."/>
            <person name="Hubbard S.S."/>
            <person name="Banfield J.F."/>
        </authorList>
    </citation>
    <scope>NUCLEOTIDE SEQUENCE [LARGE SCALE GENOMIC DNA]</scope>
</reference>
<accession>A0A1F7WUL3</accession>
<evidence type="ECO:0000256" key="15">
    <source>
        <dbReference type="ARBA" id="ARBA00022833"/>
    </source>
</evidence>
<evidence type="ECO:0000256" key="5">
    <source>
        <dbReference type="ARBA" id="ARBA00010398"/>
    </source>
</evidence>
<dbReference type="AlphaFoldDB" id="A0A1F7WUL3"/>
<evidence type="ECO:0000256" key="19">
    <source>
        <dbReference type="NCBIfam" id="TIGR02082"/>
    </source>
</evidence>
<evidence type="ECO:0000256" key="17">
    <source>
        <dbReference type="ARBA" id="ARBA00023285"/>
    </source>
</evidence>
<keyword evidence="12 20" id="KW-0949">S-adenosyl-L-methionine</keyword>
<dbReference type="InterPro" id="IPR000489">
    <property type="entry name" value="Pterin-binding_dom"/>
</dbReference>
<feature type="domain" description="Pterin-binding" evidence="25">
    <location>
        <begin position="320"/>
        <end position="576"/>
    </location>
</feature>
<evidence type="ECO:0000256" key="12">
    <source>
        <dbReference type="ARBA" id="ARBA00022691"/>
    </source>
</evidence>
<dbReference type="SUPFAM" id="SSF56507">
    <property type="entry name" value="Methionine synthase activation domain-like"/>
    <property type="match status" value="1"/>
</dbReference>
<evidence type="ECO:0000256" key="20">
    <source>
        <dbReference type="PIRNR" id="PIRNR000381"/>
    </source>
</evidence>
<dbReference type="Pfam" id="PF02607">
    <property type="entry name" value="B12-binding_2"/>
    <property type="match status" value="1"/>
</dbReference>
<evidence type="ECO:0000259" key="24">
    <source>
        <dbReference type="PROSITE" id="PS50970"/>
    </source>
</evidence>
<dbReference type="SMART" id="SM01018">
    <property type="entry name" value="B12-binding_2"/>
    <property type="match status" value="1"/>
</dbReference>
<keyword evidence="8 20" id="KW-0489">Methyltransferase</keyword>
<dbReference type="EC" id="2.1.1.13" evidence="6 19"/>
<dbReference type="FunFam" id="3.20.20.20:FF:000007">
    <property type="entry name" value="Methionine synthase"/>
    <property type="match status" value="1"/>
</dbReference>
<dbReference type="GO" id="GO:0005829">
    <property type="term" value="C:cytosol"/>
    <property type="evidence" value="ECO:0007669"/>
    <property type="project" value="TreeGrafter"/>
</dbReference>
<keyword evidence="11 20" id="KW-0808">Transferase</keyword>